<organism evidence="2 3">
    <name type="scientific">Novosphingobium ovatum</name>
    <dbReference type="NCBI Taxonomy" id="1908523"/>
    <lineage>
        <taxon>Bacteria</taxon>
        <taxon>Pseudomonadati</taxon>
        <taxon>Pseudomonadota</taxon>
        <taxon>Alphaproteobacteria</taxon>
        <taxon>Sphingomonadales</taxon>
        <taxon>Sphingomonadaceae</taxon>
        <taxon>Novosphingobium</taxon>
    </lineage>
</organism>
<evidence type="ECO:0000313" key="2">
    <source>
        <dbReference type="EMBL" id="NBC35964.1"/>
    </source>
</evidence>
<reference evidence="3" key="1">
    <citation type="submission" date="2020-01" db="EMBL/GenBank/DDBJ databases">
        <title>Sphingomonas sp. strain CSW-10.</title>
        <authorList>
            <person name="Chen W.-M."/>
        </authorList>
    </citation>
    <scope>NUCLEOTIDE SEQUENCE [LARGE SCALE GENOMIC DNA]</scope>
    <source>
        <strain evidence="3">FSY-8</strain>
    </source>
</reference>
<dbReference type="InterPro" id="IPR029058">
    <property type="entry name" value="AB_hydrolase_fold"/>
</dbReference>
<evidence type="ECO:0000313" key="3">
    <source>
        <dbReference type="Proteomes" id="UP000753724"/>
    </source>
</evidence>
<sequence length="385" mass="40600">MMKLSRLAIGLAMSACAGQAIAQTAPVAAPAAPVVAPAVPPKPTVADVARNAPPAPDYADPAMWAAGFGGLKAAATLPAGASPIARHAKVDVFYIHPTTFRGGPLDLNQDPRNPQANKWADESVVARQGGVFSGCCNVFSPRYRAASFAVFADPAVQAAAFELAYSDIERAFDVFLKQLNGRPFIIAGHSQGAFHTATLLERRVDGTPLQKRMVAAYIIGINIGEGEFGRRFKHVPICDRPAQTGCGLQWNAMMAGTDLTKARERAQSTYVAKYGDNPGKRTLCVNPITFDRKRPASTMAQARGAVPGSPGFGAMQPLKAKAVAATCDDGYLVVTLAPGLGLDPLPGGVMHFHDVGLFYADIRANAAVRVAAYLRAHPAARRSAR</sequence>
<accession>A0ABW9XBR5</accession>
<keyword evidence="3" id="KW-1185">Reference proteome</keyword>
<proteinExistence type="predicted"/>
<dbReference type="Pfam" id="PF11288">
    <property type="entry name" value="DUF3089"/>
    <property type="match status" value="1"/>
</dbReference>
<dbReference type="InterPro" id="IPR021440">
    <property type="entry name" value="DUF3089"/>
</dbReference>
<comment type="caution">
    <text evidence="2">The sequence shown here is derived from an EMBL/GenBank/DDBJ whole genome shotgun (WGS) entry which is preliminary data.</text>
</comment>
<feature type="chain" id="PRO_5046363877" evidence="1">
    <location>
        <begin position="23"/>
        <end position="385"/>
    </location>
</feature>
<protein>
    <submittedName>
        <fullName evidence="2">DUF3089 domain-containing protein</fullName>
    </submittedName>
</protein>
<gene>
    <name evidence="2" type="ORF">GTZ99_05275</name>
</gene>
<feature type="signal peptide" evidence="1">
    <location>
        <begin position="1"/>
        <end position="22"/>
    </location>
</feature>
<name>A0ABW9XBR5_9SPHN</name>
<dbReference type="Gene3D" id="3.40.50.1820">
    <property type="entry name" value="alpha/beta hydrolase"/>
    <property type="match status" value="1"/>
</dbReference>
<keyword evidence="1" id="KW-0732">Signal</keyword>
<dbReference type="RefSeq" id="WP_161717242.1">
    <property type="nucleotide sequence ID" value="NZ_JAAAPO010000002.1"/>
</dbReference>
<evidence type="ECO:0000256" key="1">
    <source>
        <dbReference type="SAM" id="SignalP"/>
    </source>
</evidence>
<dbReference type="EMBL" id="JAAAPO010000002">
    <property type="protein sequence ID" value="NBC35964.1"/>
    <property type="molecule type" value="Genomic_DNA"/>
</dbReference>
<dbReference type="Proteomes" id="UP000753724">
    <property type="component" value="Unassembled WGS sequence"/>
</dbReference>
<dbReference type="SUPFAM" id="SSF53474">
    <property type="entry name" value="alpha/beta-Hydrolases"/>
    <property type="match status" value="1"/>
</dbReference>